<reference evidence="2" key="1">
    <citation type="journal article" date="2015" name="Nature">
        <title>Complex archaea that bridge the gap between prokaryotes and eukaryotes.</title>
        <authorList>
            <person name="Spang A."/>
            <person name="Saw J.H."/>
            <person name="Jorgensen S.L."/>
            <person name="Zaremba-Niedzwiedzka K."/>
            <person name="Martijn J."/>
            <person name="Lind A.E."/>
            <person name="van Eijk R."/>
            <person name="Schleper C."/>
            <person name="Guy L."/>
            <person name="Ettema T.J."/>
        </authorList>
    </citation>
    <scope>NUCLEOTIDE SEQUENCE</scope>
</reference>
<sequence length="176" mass="20137">MVNYDYTFKILLLGDASVGKTSFTKRYCYNIFNPSERLTIGVDFHVKTVELNNKRIKLQLWDIGGEQRFRFLLPTYCLGANAAFLLYDITRPSTLDNISEWMNIVRQKGGPIPIMLVGSKLDLAQTQRQVQRDFGIQIAEKNEMASFAEISSKDNLNVDDAFKVLTDLTLDRMGNR</sequence>
<evidence type="ECO:0000256" key="1">
    <source>
        <dbReference type="ARBA" id="ARBA00022741"/>
    </source>
</evidence>
<accession>A0A0F9QCP0</accession>
<dbReference type="GO" id="GO:0003924">
    <property type="term" value="F:GTPase activity"/>
    <property type="evidence" value="ECO:0007669"/>
    <property type="project" value="InterPro"/>
</dbReference>
<dbReference type="NCBIfam" id="TIGR00231">
    <property type="entry name" value="small_GTP"/>
    <property type="match status" value="1"/>
</dbReference>
<dbReference type="SMART" id="SM00174">
    <property type="entry name" value="RHO"/>
    <property type="match status" value="1"/>
</dbReference>
<dbReference type="AlphaFoldDB" id="A0A0F9QCP0"/>
<name>A0A0F9QCP0_9ZZZZ</name>
<dbReference type="CDD" id="cd00154">
    <property type="entry name" value="Rab"/>
    <property type="match status" value="1"/>
</dbReference>
<evidence type="ECO:0008006" key="3">
    <source>
        <dbReference type="Google" id="ProtNLM"/>
    </source>
</evidence>
<gene>
    <name evidence="2" type="ORF">LCGC14_1111550</name>
</gene>
<organism evidence="2">
    <name type="scientific">marine sediment metagenome</name>
    <dbReference type="NCBI Taxonomy" id="412755"/>
    <lineage>
        <taxon>unclassified sequences</taxon>
        <taxon>metagenomes</taxon>
        <taxon>ecological metagenomes</taxon>
    </lineage>
</organism>
<dbReference type="InterPro" id="IPR005225">
    <property type="entry name" value="Small_GTP-bd"/>
</dbReference>
<dbReference type="Pfam" id="PF00071">
    <property type="entry name" value="Ras"/>
    <property type="match status" value="1"/>
</dbReference>
<dbReference type="Gene3D" id="3.40.50.300">
    <property type="entry name" value="P-loop containing nucleotide triphosphate hydrolases"/>
    <property type="match status" value="1"/>
</dbReference>
<dbReference type="PRINTS" id="PR00449">
    <property type="entry name" value="RASTRNSFRMNG"/>
</dbReference>
<dbReference type="EMBL" id="LAZR01005078">
    <property type="protein sequence ID" value="KKN03053.1"/>
    <property type="molecule type" value="Genomic_DNA"/>
</dbReference>
<evidence type="ECO:0000313" key="2">
    <source>
        <dbReference type="EMBL" id="KKN03053.1"/>
    </source>
</evidence>
<dbReference type="SMART" id="SM00173">
    <property type="entry name" value="RAS"/>
    <property type="match status" value="1"/>
</dbReference>
<dbReference type="InterPro" id="IPR001806">
    <property type="entry name" value="Small_GTPase"/>
</dbReference>
<keyword evidence="1" id="KW-0547">Nucleotide-binding</keyword>
<dbReference type="FunFam" id="3.40.50.300:FF:001447">
    <property type="entry name" value="Ras-related protein Rab-1B"/>
    <property type="match status" value="1"/>
</dbReference>
<dbReference type="InterPro" id="IPR027417">
    <property type="entry name" value="P-loop_NTPase"/>
</dbReference>
<comment type="caution">
    <text evidence="2">The sequence shown here is derived from an EMBL/GenBank/DDBJ whole genome shotgun (WGS) entry which is preliminary data.</text>
</comment>
<dbReference type="PROSITE" id="PS51419">
    <property type="entry name" value="RAB"/>
    <property type="match status" value="1"/>
</dbReference>
<dbReference type="PANTHER" id="PTHR47978">
    <property type="match status" value="1"/>
</dbReference>
<dbReference type="PROSITE" id="PS51421">
    <property type="entry name" value="RAS"/>
    <property type="match status" value="1"/>
</dbReference>
<dbReference type="SMART" id="SM00175">
    <property type="entry name" value="RAB"/>
    <property type="match status" value="1"/>
</dbReference>
<protein>
    <recommendedName>
        <fullName evidence="3">GTP-binding protein</fullName>
    </recommendedName>
</protein>
<dbReference type="GO" id="GO:0005525">
    <property type="term" value="F:GTP binding"/>
    <property type="evidence" value="ECO:0007669"/>
    <property type="project" value="InterPro"/>
</dbReference>
<dbReference type="SUPFAM" id="SSF52540">
    <property type="entry name" value="P-loop containing nucleoside triphosphate hydrolases"/>
    <property type="match status" value="1"/>
</dbReference>
<proteinExistence type="predicted"/>